<accession>A0A5P2X2N1</accession>
<evidence type="ECO:0000313" key="3">
    <source>
        <dbReference type="EMBL" id="MBB5109373.1"/>
    </source>
</evidence>
<name>A0A5P2X2N1_STRST</name>
<dbReference type="Proteomes" id="UP000549009">
    <property type="component" value="Unassembled WGS sequence"/>
</dbReference>
<gene>
    <name evidence="4" type="ORF">CP982_01380</name>
    <name evidence="3" type="ORF">FHS40_008501</name>
</gene>
<feature type="signal peptide" evidence="2">
    <location>
        <begin position="1"/>
        <end position="25"/>
    </location>
</feature>
<proteinExistence type="predicted"/>
<sequence length="137" mass="14433">MTRLKRHTAALAAVGSLALGLSALAAAPTQAAPQAVTCSGWDYANLDHGSGTLTRGANMKVGPYAACGNVRGMDTGTKVYYWCYTVNDYGNTWTYARIAGTETHGWISDSHLSDGGADAECPQRVDAPRLPAELNRA</sequence>
<keyword evidence="6" id="KW-1185">Reference proteome</keyword>
<organism evidence="4 5">
    <name type="scientific">Streptomyces spectabilis</name>
    <dbReference type="NCBI Taxonomy" id="68270"/>
    <lineage>
        <taxon>Bacteria</taxon>
        <taxon>Bacillati</taxon>
        <taxon>Actinomycetota</taxon>
        <taxon>Actinomycetes</taxon>
        <taxon>Kitasatosporales</taxon>
        <taxon>Streptomycetaceae</taxon>
        <taxon>Streptomyces</taxon>
    </lineage>
</organism>
<evidence type="ECO:0000256" key="1">
    <source>
        <dbReference type="SAM" id="MobiDB-lite"/>
    </source>
</evidence>
<dbReference type="RefSeq" id="WP_150508748.1">
    <property type="nucleotide sequence ID" value="NZ_BMSQ01000017.1"/>
</dbReference>
<dbReference type="EMBL" id="CP023690">
    <property type="protein sequence ID" value="QEV57539.1"/>
    <property type="molecule type" value="Genomic_DNA"/>
</dbReference>
<reference evidence="4 5" key="1">
    <citation type="submission" date="2017-09" db="EMBL/GenBank/DDBJ databases">
        <authorList>
            <person name="Lee N."/>
            <person name="Cho B.-K."/>
        </authorList>
    </citation>
    <scope>NUCLEOTIDE SEQUENCE [LARGE SCALE GENOMIC DNA]</scope>
    <source>
        <strain evidence="4 5">ATCC 27465</strain>
    </source>
</reference>
<dbReference type="OrthoDB" id="4335260at2"/>
<evidence type="ECO:0000313" key="5">
    <source>
        <dbReference type="Proteomes" id="UP000326505"/>
    </source>
</evidence>
<reference evidence="3 6" key="2">
    <citation type="submission" date="2020-08" db="EMBL/GenBank/DDBJ databases">
        <title>Genomic Encyclopedia of Type Strains, Phase III (KMG-III): the genomes of soil and plant-associated and newly described type strains.</title>
        <authorList>
            <person name="Whitman W."/>
        </authorList>
    </citation>
    <scope>NUCLEOTIDE SEQUENCE [LARGE SCALE GENOMIC DNA]</scope>
    <source>
        <strain evidence="3 6">CECT 3146</strain>
    </source>
</reference>
<evidence type="ECO:0000313" key="4">
    <source>
        <dbReference type="EMBL" id="QEV57539.1"/>
    </source>
</evidence>
<dbReference type="KEGG" id="sspb:CP982_01380"/>
<feature type="region of interest" description="Disordered" evidence="1">
    <location>
        <begin position="116"/>
        <end position="137"/>
    </location>
</feature>
<keyword evidence="2" id="KW-0732">Signal</keyword>
<dbReference type="Proteomes" id="UP000326505">
    <property type="component" value="Chromosome"/>
</dbReference>
<dbReference type="EMBL" id="JACHJD010000027">
    <property type="protein sequence ID" value="MBB5109373.1"/>
    <property type="molecule type" value="Genomic_DNA"/>
</dbReference>
<evidence type="ECO:0000256" key="2">
    <source>
        <dbReference type="SAM" id="SignalP"/>
    </source>
</evidence>
<protein>
    <recommendedName>
        <fullName evidence="7">SH3 domain-containing protein</fullName>
    </recommendedName>
</protein>
<evidence type="ECO:0000313" key="6">
    <source>
        <dbReference type="Proteomes" id="UP000549009"/>
    </source>
</evidence>
<dbReference type="AlphaFoldDB" id="A0A5P2X2N1"/>
<evidence type="ECO:0008006" key="7">
    <source>
        <dbReference type="Google" id="ProtNLM"/>
    </source>
</evidence>
<feature type="chain" id="PRO_5044623066" description="SH3 domain-containing protein" evidence="2">
    <location>
        <begin position="26"/>
        <end position="137"/>
    </location>
</feature>